<keyword evidence="5 6" id="KW-0472">Membrane</keyword>
<dbReference type="InterPro" id="IPR036259">
    <property type="entry name" value="MFS_trans_sf"/>
</dbReference>
<organism evidence="8 9">
    <name type="scientific">Clathrospora elynae</name>
    <dbReference type="NCBI Taxonomy" id="706981"/>
    <lineage>
        <taxon>Eukaryota</taxon>
        <taxon>Fungi</taxon>
        <taxon>Dikarya</taxon>
        <taxon>Ascomycota</taxon>
        <taxon>Pezizomycotina</taxon>
        <taxon>Dothideomycetes</taxon>
        <taxon>Pleosporomycetidae</taxon>
        <taxon>Pleosporales</taxon>
        <taxon>Diademaceae</taxon>
        <taxon>Clathrospora</taxon>
    </lineage>
</organism>
<evidence type="ECO:0000256" key="6">
    <source>
        <dbReference type="SAM" id="Phobius"/>
    </source>
</evidence>
<dbReference type="InterPro" id="IPR005828">
    <property type="entry name" value="MFS_sugar_transport-like"/>
</dbReference>
<comment type="similarity">
    <text evidence="2">Belongs to the major facilitator superfamily. Sugar transporter (TC 2.A.1.1) family.</text>
</comment>
<dbReference type="GO" id="GO:0016020">
    <property type="term" value="C:membrane"/>
    <property type="evidence" value="ECO:0007669"/>
    <property type="project" value="UniProtKB-SubCell"/>
</dbReference>
<keyword evidence="3 6" id="KW-0812">Transmembrane</keyword>
<evidence type="ECO:0000256" key="2">
    <source>
        <dbReference type="ARBA" id="ARBA00010992"/>
    </source>
</evidence>
<dbReference type="PANTHER" id="PTHR48022">
    <property type="entry name" value="PLASTIDIC GLUCOSE TRANSPORTER 4"/>
    <property type="match status" value="1"/>
</dbReference>
<feature type="transmembrane region" description="Helical" evidence="6">
    <location>
        <begin position="6"/>
        <end position="29"/>
    </location>
</feature>
<evidence type="ECO:0000256" key="5">
    <source>
        <dbReference type="ARBA" id="ARBA00023136"/>
    </source>
</evidence>
<evidence type="ECO:0000256" key="1">
    <source>
        <dbReference type="ARBA" id="ARBA00004141"/>
    </source>
</evidence>
<comment type="subcellular location">
    <subcellularLocation>
        <location evidence="1">Membrane</location>
        <topology evidence="1">Multi-pass membrane protein</topology>
    </subcellularLocation>
</comment>
<dbReference type="PROSITE" id="PS50850">
    <property type="entry name" value="MFS"/>
    <property type="match status" value="1"/>
</dbReference>
<sequence>MAIANIGYKYFVVFACLTLVSVVVVYFMYPETKGKSLEEPAELFGDPVVVRLTDATN</sequence>
<evidence type="ECO:0000256" key="3">
    <source>
        <dbReference type="ARBA" id="ARBA00022692"/>
    </source>
</evidence>
<dbReference type="OrthoDB" id="3941712at2759"/>
<dbReference type="SUPFAM" id="SSF103473">
    <property type="entry name" value="MFS general substrate transporter"/>
    <property type="match status" value="1"/>
</dbReference>
<dbReference type="PANTHER" id="PTHR48022:SF2">
    <property type="entry name" value="PLASTIDIC GLUCOSE TRANSPORTER 4"/>
    <property type="match status" value="1"/>
</dbReference>
<dbReference type="EMBL" id="ML976018">
    <property type="protein sequence ID" value="KAF1944286.1"/>
    <property type="molecule type" value="Genomic_DNA"/>
</dbReference>
<evidence type="ECO:0000313" key="9">
    <source>
        <dbReference type="Proteomes" id="UP000800038"/>
    </source>
</evidence>
<gene>
    <name evidence="8" type="ORF">EJ02DRAFT_452654</name>
</gene>
<keyword evidence="4 6" id="KW-1133">Transmembrane helix</keyword>
<evidence type="ECO:0000313" key="8">
    <source>
        <dbReference type="EMBL" id="KAF1944286.1"/>
    </source>
</evidence>
<protein>
    <recommendedName>
        <fullName evidence="7">Major facilitator superfamily (MFS) profile domain-containing protein</fullName>
    </recommendedName>
</protein>
<proteinExistence type="inferred from homology"/>
<evidence type="ECO:0000259" key="7">
    <source>
        <dbReference type="PROSITE" id="PS50850"/>
    </source>
</evidence>
<name>A0A6A5T0N5_9PLEO</name>
<accession>A0A6A5T0N5</accession>
<dbReference type="Pfam" id="PF00083">
    <property type="entry name" value="Sugar_tr"/>
    <property type="match status" value="1"/>
</dbReference>
<dbReference type="InterPro" id="IPR050360">
    <property type="entry name" value="MFS_Sugar_Transporters"/>
</dbReference>
<dbReference type="GO" id="GO:0005351">
    <property type="term" value="F:carbohydrate:proton symporter activity"/>
    <property type="evidence" value="ECO:0007669"/>
    <property type="project" value="TreeGrafter"/>
</dbReference>
<dbReference type="InterPro" id="IPR020846">
    <property type="entry name" value="MFS_dom"/>
</dbReference>
<dbReference type="Proteomes" id="UP000800038">
    <property type="component" value="Unassembled WGS sequence"/>
</dbReference>
<dbReference type="AlphaFoldDB" id="A0A6A5T0N5"/>
<evidence type="ECO:0000256" key="4">
    <source>
        <dbReference type="ARBA" id="ARBA00022989"/>
    </source>
</evidence>
<dbReference type="Gene3D" id="1.20.1250.20">
    <property type="entry name" value="MFS general substrate transporter like domains"/>
    <property type="match status" value="1"/>
</dbReference>
<keyword evidence="9" id="KW-1185">Reference proteome</keyword>
<reference evidence="8" key="1">
    <citation type="journal article" date="2020" name="Stud. Mycol.">
        <title>101 Dothideomycetes genomes: a test case for predicting lifestyles and emergence of pathogens.</title>
        <authorList>
            <person name="Haridas S."/>
            <person name="Albert R."/>
            <person name="Binder M."/>
            <person name="Bloem J."/>
            <person name="Labutti K."/>
            <person name="Salamov A."/>
            <person name="Andreopoulos B."/>
            <person name="Baker S."/>
            <person name="Barry K."/>
            <person name="Bills G."/>
            <person name="Bluhm B."/>
            <person name="Cannon C."/>
            <person name="Castanera R."/>
            <person name="Culley D."/>
            <person name="Daum C."/>
            <person name="Ezra D."/>
            <person name="Gonzalez J."/>
            <person name="Henrissat B."/>
            <person name="Kuo A."/>
            <person name="Liang C."/>
            <person name="Lipzen A."/>
            <person name="Lutzoni F."/>
            <person name="Magnuson J."/>
            <person name="Mondo S."/>
            <person name="Nolan M."/>
            <person name="Ohm R."/>
            <person name="Pangilinan J."/>
            <person name="Park H.-J."/>
            <person name="Ramirez L."/>
            <person name="Alfaro M."/>
            <person name="Sun H."/>
            <person name="Tritt A."/>
            <person name="Yoshinaga Y."/>
            <person name="Zwiers L.-H."/>
            <person name="Turgeon B."/>
            <person name="Goodwin S."/>
            <person name="Spatafora J."/>
            <person name="Crous P."/>
            <person name="Grigoriev I."/>
        </authorList>
    </citation>
    <scope>NUCLEOTIDE SEQUENCE</scope>
    <source>
        <strain evidence="8">CBS 161.51</strain>
    </source>
</reference>
<feature type="domain" description="Major facilitator superfamily (MFS) profile" evidence="7">
    <location>
        <begin position="1"/>
        <end position="33"/>
    </location>
</feature>